<evidence type="ECO:0000313" key="3">
    <source>
        <dbReference type="Proteomes" id="UP001138997"/>
    </source>
</evidence>
<proteinExistence type="predicted"/>
<feature type="transmembrane region" description="Helical" evidence="1">
    <location>
        <begin position="21"/>
        <end position="43"/>
    </location>
</feature>
<comment type="caution">
    <text evidence="2">The sequence shown here is derived from an EMBL/GenBank/DDBJ whole genome shotgun (WGS) entry which is preliminary data.</text>
</comment>
<keyword evidence="3" id="KW-1185">Reference proteome</keyword>
<accession>A0A9X1NH88</accession>
<dbReference type="Proteomes" id="UP001138997">
    <property type="component" value="Unassembled WGS sequence"/>
</dbReference>
<evidence type="ECO:0000313" key="2">
    <source>
        <dbReference type="EMBL" id="MCD5313504.1"/>
    </source>
</evidence>
<protein>
    <submittedName>
        <fullName evidence="2">Uncharacterized protein</fullName>
    </submittedName>
</protein>
<reference evidence="2" key="1">
    <citation type="submission" date="2021-11" db="EMBL/GenBank/DDBJ databases">
        <title>Streptomyces corallinus and Kineosporia corallina sp. nov., two new coral-derived marine actinobacteria.</title>
        <authorList>
            <person name="Buangrab K."/>
            <person name="Sutthacheep M."/>
            <person name="Yeemin T."/>
            <person name="Harunari E."/>
            <person name="Igarashi Y."/>
            <person name="Sripreechasak P."/>
            <person name="Kanchanasin P."/>
            <person name="Tanasupawat S."/>
            <person name="Phongsopitanun W."/>
        </authorList>
    </citation>
    <scope>NUCLEOTIDE SEQUENCE</scope>
    <source>
        <strain evidence="2">JCM 31032</strain>
    </source>
</reference>
<sequence>METTSKTQLQSGAAAPRGRRRWPVMVGTAVVVVLFILGCRWVVGDNLAVLEKTNRKECVAEQYCVTWVSYPDLLVSKGRDEVHVYRVGQENGRFYSVTDPFAGDVADAEVSLTDGGITVSNSSVTITWSADTLGLLAD</sequence>
<evidence type="ECO:0000256" key="1">
    <source>
        <dbReference type="SAM" id="Phobius"/>
    </source>
</evidence>
<dbReference type="AlphaFoldDB" id="A0A9X1NH88"/>
<keyword evidence="1" id="KW-0812">Transmembrane</keyword>
<dbReference type="EMBL" id="JAJOMB010000012">
    <property type="protein sequence ID" value="MCD5313504.1"/>
    <property type="molecule type" value="Genomic_DNA"/>
</dbReference>
<name>A0A9X1NH88_9ACTN</name>
<keyword evidence="1" id="KW-1133">Transmembrane helix</keyword>
<organism evidence="2 3">
    <name type="scientific">Kineosporia babensis</name>
    <dbReference type="NCBI Taxonomy" id="499548"/>
    <lineage>
        <taxon>Bacteria</taxon>
        <taxon>Bacillati</taxon>
        <taxon>Actinomycetota</taxon>
        <taxon>Actinomycetes</taxon>
        <taxon>Kineosporiales</taxon>
        <taxon>Kineosporiaceae</taxon>
        <taxon>Kineosporia</taxon>
    </lineage>
</organism>
<gene>
    <name evidence="2" type="ORF">LR394_21580</name>
</gene>
<dbReference type="RefSeq" id="WP_231444759.1">
    <property type="nucleotide sequence ID" value="NZ_JAJOMB010000012.1"/>
</dbReference>
<keyword evidence="1" id="KW-0472">Membrane</keyword>